<dbReference type="PANTHER" id="PTHR45660">
    <property type="entry name" value="HISTONE-LYSINE N-METHYLTRANSFERASE SETMAR"/>
    <property type="match status" value="1"/>
</dbReference>
<dbReference type="InterPro" id="IPR046341">
    <property type="entry name" value="SET_dom_sf"/>
</dbReference>
<gene>
    <name evidence="12" type="ORF">VaNZ11_010314</name>
</gene>
<dbReference type="EMBL" id="BSDZ01000032">
    <property type="protein sequence ID" value="GLI66471.1"/>
    <property type="molecule type" value="Genomic_DNA"/>
</dbReference>
<feature type="domain" description="YDG" evidence="11">
    <location>
        <begin position="72"/>
        <end position="253"/>
    </location>
</feature>
<comment type="caution">
    <text evidence="12">The sequence shown here is derived from an EMBL/GenBank/DDBJ whole genome shotgun (WGS) entry which is preliminary data.</text>
</comment>
<dbReference type="SMART" id="SM00466">
    <property type="entry name" value="SRA"/>
    <property type="match status" value="1"/>
</dbReference>
<organism evidence="12 13">
    <name type="scientific">Volvox africanus</name>
    <dbReference type="NCBI Taxonomy" id="51714"/>
    <lineage>
        <taxon>Eukaryota</taxon>
        <taxon>Viridiplantae</taxon>
        <taxon>Chlorophyta</taxon>
        <taxon>core chlorophytes</taxon>
        <taxon>Chlorophyceae</taxon>
        <taxon>CS clade</taxon>
        <taxon>Chlamydomonadales</taxon>
        <taxon>Volvocaceae</taxon>
        <taxon>Volvox</taxon>
    </lineage>
</organism>
<dbReference type="InterPro" id="IPR036987">
    <property type="entry name" value="SRA-YDG_sf"/>
</dbReference>
<name>A0ABQ5SBA0_9CHLO</name>
<dbReference type="InterPro" id="IPR007728">
    <property type="entry name" value="Pre-SET_dom"/>
</dbReference>
<feature type="domain" description="SET" evidence="9">
    <location>
        <begin position="458"/>
        <end position="780"/>
    </location>
</feature>
<keyword evidence="2" id="KW-0158">Chromosome</keyword>
<feature type="non-terminal residue" evidence="12">
    <location>
        <position position="1"/>
    </location>
</feature>
<evidence type="ECO:0000256" key="2">
    <source>
        <dbReference type="ARBA" id="ARBA00022454"/>
    </source>
</evidence>
<keyword evidence="5" id="KW-0949">S-adenosyl-L-methionine</keyword>
<evidence type="ECO:0000256" key="3">
    <source>
        <dbReference type="ARBA" id="ARBA00022603"/>
    </source>
</evidence>
<keyword evidence="4" id="KW-0808">Transferase</keyword>
<comment type="subcellular location">
    <subcellularLocation>
        <location evidence="1">Chromosome</location>
    </subcellularLocation>
    <subcellularLocation>
        <location evidence="7">Nucleus</location>
    </subcellularLocation>
</comment>
<dbReference type="InterPro" id="IPR003616">
    <property type="entry name" value="Post-SET_dom"/>
</dbReference>
<dbReference type="SUPFAM" id="SSF88697">
    <property type="entry name" value="PUA domain-like"/>
    <property type="match status" value="1"/>
</dbReference>
<dbReference type="SMART" id="SM00468">
    <property type="entry name" value="PreSET"/>
    <property type="match status" value="1"/>
</dbReference>
<sequence length="808" mass="86676">SDAARALIKAVADALDKTPPQDPEAARVNTERREIYKRKYALSRNWPPGERQGLNMVLPTEVVGGEAVPVYGHVAGAAPGATFQDRGELYVSGVHATLMKGIHAPSAKSSDLSRGAYSIVLSGQYADDDDMGESFWYTGEGGMDPKSKRQVKDQSMERGANAALRRNCLSRTPVRVIRGFLREVPEGGAAAPVAQAGDGAGGYESGGGDSNTMKDKKPKKEKGFVYEGLYVVLEFKEEPSKDGPKVCKFLLHGVPKHSTVNTKVEYGIFGGAPSTGRLHARRLAAADTSPSRPLAKRPRLDKIGKARMAMVEEIRQTYSSDVLLMEDITRGLEPVPIPLVNEFNSETLAPDFKYIKEYEWAPGVYDLVRPVLRFIDEEMAEFARGHIQCGLAFNRLMAARDAAMGAKLPAGYTPHSEEQYNSAGCLLITDPCGVHECGPACTSAKCNRNKRVVNGVVLPLEVFMTESKGWGVRCRQHIPAGAFVCTYVGQVMTDRMAELRKGVDHYLFNLDYFTHIYEEMQEKGIEAIAAEIPLHKIPPVVPVSTIRKLQELAAEEVRCAFAKVADATAAGAAVNAPNVSDADGDGDENSSTGFFSEVLPPAAVKAAARELLYSCRAVLLGIPPAGGEEEIPYPHPREAAAKDATGIQPPSSIAAEAEAALAVCDKDPGAFYLQSIFGTVPVCNGGSGGNSTSSAVPGVAAADPASSRMGLEQPEEYGPILVLDARCTGNVGRFINHSCEGNLAIQAVFSGYYRNTFCYHVGLFAGMDIPAMTELTYNYGYHSQAGRGEVGYGMECHCGATSCVGKLL</sequence>
<evidence type="ECO:0000259" key="11">
    <source>
        <dbReference type="PROSITE" id="PS51015"/>
    </source>
</evidence>
<feature type="region of interest" description="Disordered" evidence="8">
    <location>
        <begin position="191"/>
        <end position="217"/>
    </location>
</feature>
<evidence type="ECO:0000313" key="12">
    <source>
        <dbReference type="EMBL" id="GLI66471.1"/>
    </source>
</evidence>
<keyword evidence="13" id="KW-1185">Reference proteome</keyword>
<dbReference type="InterPro" id="IPR001214">
    <property type="entry name" value="SET_dom"/>
</dbReference>
<protein>
    <submittedName>
        <fullName evidence="12">Uncharacterized protein</fullName>
    </submittedName>
</protein>
<dbReference type="Gene3D" id="2.30.280.10">
    <property type="entry name" value="SRA-YDG"/>
    <property type="match status" value="1"/>
</dbReference>
<keyword evidence="3" id="KW-0489">Methyltransferase</keyword>
<feature type="domain" description="Post-SET" evidence="10">
    <location>
        <begin position="792"/>
        <end position="808"/>
    </location>
</feature>
<feature type="compositionally biased region" description="Gly residues" evidence="8">
    <location>
        <begin position="198"/>
        <end position="209"/>
    </location>
</feature>
<evidence type="ECO:0000256" key="4">
    <source>
        <dbReference type="ARBA" id="ARBA00022679"/>
    </source>
</evidence>
<evidence type="ECO:0000256" key="1">
    <source>
        <dbReference type="ARBA" id="ARBA00004286"/>
    </source>
</evidence>
<dbReference type="PROSITE" id="PS50868">
    <property type="entry name" value="POST_SET"/>
    <property type="match status" value="1"/>
</dbReference>
<reference evidence="12 13" key="1">
    <citation type="journal article" date="2023" name="IScience">
        <title>Expanded male sex-determining region conserved during the evolution of homothallism in the green alga Volvox.</title>
        <authorList>
            <person name="Yamamoto K."/>
            <person name="Matsuzaki R."/>
            <person name="Mahakham W."/>
            <person name="Heman W."/>
            <person name="Sekimoto H."/>
            <person name="Kawachi M."/>
            <person name="Minakuchi Y."/>
            <person name="Toyoda A."/>
            <person name="Nozaki H."/>
        </authorList>
    </citation>
    <scope>NUCLEOTIDE SEQUENCE [LARGE SCALE GENOMIC DNA]</scope>
    <source>
        <strain evidence="12 13">NIES-4468</strain>
    </source>
</reference>
<dbReference type="SMART" id="SM00317">
    <property type="entry name" value="SET"/>
    <property type="match status" value="1"/>
</dbReference>
<evidence type="ECO:0000256" key="5">
    <source>
        <dbReference type="ARBA" id="ARBA00022691"/>
    </source>
</evidence>
<dbReference type="InterPro" id="IPR051357">
    <property type="entry name" value="H3K9_HMTase_SUVAR3-9"/>
</dbReference>
<accession>A0ABQ5SBA0</accession>
<dbReference type="InterPro" id="IPR015947">
    <property type="entry name" value="PUA-like_sf"/>
</dbReference>
<dbReference type="PROSITE" id="PS50280">
    <property type="entry name" value="SET"/>
    <property type="match status" value="1"/>
</dbReference>
<evidence type="ECO:0000259" key="9">
    <source>
        <dbReference type="PROSITE" id="PS50280"/>
    </source>
</evidence>
<dbReference type="Gene3D" id="2.170.270.10">
    <property type="entry name" value="SET domain"/>
    <property type="match status" value="2"/>
</dbReference>
<dbReference type="Pfam" id="PF00856">
    <property type="entry name" value="SET"/>
    <property type="match status" value="1"/>
</dbReference>
<evidence type="ECO:0000313" key="13">
    <source>
        <dbReference type="Proteomes" id="UP001165090"/>
    </source>
</evidence>
<dbReference type="SUPFAM" id="SSF82199">
    <property type="entry name" value="SET domain"/>
    <property type="match status" value="1"/>
</dbReference>
<proteinExistence type="predicted"/>
<dbReference type="Pfam" id="PF02182">
    <property type="entry name" value="SAD_SRA"/>
    <property type="match status" value="1"/>
</dbReference>
<evidence type="ECO:0000256" key="8">
    <source>
        <dbReference type="SAM" id="MobiDB-lite"/>
    </source>
</evidence>
<dbReference type="PANTHER" id="PTHR45660:SF13">
    <property type="entry name" value="HISTONE-LYSINE N-METHYLTRANSFERASE SETMAR"/>
    <property type="match status" value="1"/>
</dbReference>
<dbReference type="InterPro" id="IPR003105">
    <property type="entry name" value="SRA_YDG"/>
</dbReference>
<dbReference type="PROSITE" id="PS51015">
    <property type="entry name" value="YDG"/>
    <property type="match status" value="1"/>
</dbReference>
<keyword evidence="6 7" id="KW-0539">Nucleus</keyword>
<evidence type="ECO:0000256" key="6">
    <source>
        <dbReference type="ARBA" id="ARBA00023242"/>
    </source>
</evidence>
<evidence type="ECO:0000256" key="7">
    <source>
        <dbReference type="PROSITE-ProRule" id="PRU00358"/>
    </source>
</evidence>
<evidence type="ECO:0000259" key="10">
    <source>
        <dbReference type="PROSITE" id="PS50868"/>
    </source>
</evidence>
<dbReference type="Proteomes" id="UP001165090">
    <property type="component" value="Unassembled WGS sequence"/>
</dbReference>